<accession>A0AAD6S8G9</accession>
<comment type="caution">
    <text evidence="2">The sequence shown here is derived from an EMBL/GenBank/DDBJ whole genome shotgun (WGS) entry which is preliminary data.</text>
</comment>
<feature type="region of interest" description="Disordered" evidence="1">
    <location>
        <begin position="272"/>
        <end position="291"/>
    </location>
</feature>
<reference evidence="2" key="1">
    <citation type="submission" date="2023-03" db="EMBL/GenBank/DDBJ databases">
        <title>Massive genome expansion in bonnet fungi (Mycena s.s.) driven by repeated elements and novel gene families across ecological guilds.</title>
        <authorList>
            <consortium name="Lawrence Berkeley National Laboratory"/>
            <person name="Harder C.B."/>
            <person name="Miyauchi S."/>
            <person name="Viragh M."/>
            <person name="Kuo A."/>
            <person name="Thoen E."/>
            <person name="Andreopoulos B."/>
            <person name="Lu D."/>
            <person name="Skrede I."/>
            <person name="Drula E."/>
            <person name="Henrissat B."/>
            <person name="Morin E."/>
            <person name="Kohler A."/>
            <person name="Barry K."/>
            <person name="LaButti K."/>
            <person name="Morin E."/>
            <person name="Salamov A."/>
            <person name="Lipzen A."/>
            <person name="Mereny Z."/>
            <person name="Hegedus B."/>
            <person name="Baldrian P."/>
            <person name="Stursova M."/>
            <person name="Weitz H."/>
            <person name="Taylor A."/>
            <person name="Grigoriev I.V."/>
            <person name="Nagy L.G."/>
            <person name="Martin F."/>
            <person name="Kauserud H."/>
        </authorList>
    </citation>
    <scope>NUCLEOTIDE SEQUENCE</scope>
    <source>
        <strain evidence="2">CBHHK200</strain>
    </source>
</reference>
<feature type="compositionally biased region" description="Basic and acidic residues" evidence="1">
    <location>
        <begin position="272"/>
        <end position="281"/>
    </location>
</feature>
<keyword evidence="3" id="KW-1185">Reference proteome</keyword>
<protein>
    <submittedName>
        <fullName evidence="2">Uncharacterized protein</fullName>
    </submittedName>
</protein>
<organism evidence="2 3">
    <name type="scientific">Mycena alexandri</name>
    <dbReference type="NCBI Taxonomy" id="1745969"/>
    <lineage>
        <taxon>Eukaryota</taxon>
        <taxon>Fungi</taxon>
        <taxon>Dikarya</taxon>
        <taxon>Basidiomycota</taxon>
        <taxon>Agaricomycotina</taxon>
        <taxon>Agaricomycetes</taxon>
        <taxon>Agaricomycetidae</taxon>
        <taxon>Agaricales</taxon>
        <taxon>Marasmiineae</taxon>
        <taxon>Mycenaceae</taxon>
        <taxon>Mycena</taxon>
    </lineage>
</organism>
<gene>
    <name evidence="2" type="ORF">C8F04DRAFT_971903</name>
</gene>
<dbReference type="EMBL" id="JARJCM010000217">
    <property type="protein sequence ID" value="KAJ7022136.1"/>
    <property type="molecule type" value="Genomic_DNA"/>
</dbReference>
<dbReference type="Proteomes" id="UP001218188">
    <property type="component" value="Unassembled WGS sequence"/>
</dbReference>
<proteinExistence type="predicted"/>
<name>A0AAD6S8G9_9AGAR</name>
<evidence type="ECO:0000256" key="1">
    <source>
        <dbReference type="SAM" id="MobiDB-lite"/>
    </source>
</evidence>
<evidence type="ECO:0000313" key="2">
    <source>
        <dbReference type="EMBL" id="KAJ7022136.1"/>
    </source>
</evidence>
<evidence type="ECO:0000313" key="3">
    <source>
        <dbReference type="Proteomes" id="UP001218188"/>
    </source>
</evidence>
<sequence>MQIDLIVLRTSLHRRIARFRVLQQTYTPAALQALGEMTIPEDAPIETIPLLLPSAFTVAQHATCRAGLAEMEEELRDAQCREALVRLRNQLHIKSRFLVHKGLHSRNQGPNTRARTLVTRNETKIRLHSEKYQMSWEALRRLSVDGDPASVGWEVLKAADVRCMEDEENLERKAQRMEREKGRRLKRKRELMEHGMLPAEAEEDDGDAMDVDSGPAERVSENRRQVSWIWTVTGVAGRDADLEDGECYDVFPSLIPKLTSVLKLYELNGRKRTPEQTDGARKSRSSASSMSGFLRRSIMRRRDGRNELRVW</sequence>
<dbReference type="AlphaFoldDB" id="A0AAD6S8G9"/>